<evidence type="ECO:0000313" key="2">
    <source>
        <dbReference type="EMBL" id="AUN29763.1"/>
    </source>
</evidence>
<dbReference type="AlphaFoldDB" id="A0A2K9N9E1"/>
<dbReference type="Pfam" id="PF12146">
    <property type="entry name" value="Hydrolase_4"/>
    <property type="match status" value="1"/>
</dbReference>
<dbReference type="PANTHER" id="PTHR12277:SF79">
    <property type="entry name" value="XAA-PRO DIPEPTIDYL-PEPTIDASE-RELATED"/>
    <property type="match status" value="1"/>
</dbReference>
<sequence length="286" mass="30882">MLTLFLLLLLIWIAYAVWFRQGQEKLLLRPDPRPLVLADAGLGDFRTVWVQTADGLSLEGWHRRADGFTKPTVLILNGRRRHPGAHAPLARLLADAGFGVLLAGLRGQAGNPGQGGEAGWMIDARTWADHLVGQGISGGRLILYGEETGAFLAANLAAERAVARLVLEAPFPSLADLLSRRFPLLPLRALLRHQFEITPALAQVRAPVLLLHAGADTGVPVALGQRLERLINPSPRTFRPSGTKPEDLLKEGGDEVLLSFLEGATKPLPTLDHEAPSGGRALIVRP</sequence>
<dbReference type="PANTHER" id="PTHR12277">
    <property type="entry name" value="ALPHA/BETA HYDROLASE DOMAIN-CONTAINING PROTEIN"/>
    <property type="match status" value="1"/>
</dbReference>
<keyword evidence="3" id="KW-1185">Reference proteome</keyword>
<protein>
    <recommendedName>
        <fullName evidence="1">Serine aminopeptidase S33 domain-containing protein</fullName>
    </recommendedName>
</protein>
<accession>A0A2K9N9E1</accession>
<reference evidence="2 3" key="1">
    <citation type="submission" date="2017-12" db="EMBL/GenBank/DDBJ databases">
        <title>Genomes of bacteria within cyanobacterial aggregates.</title>
        <authorList>
            <person name="Cai H."/>
        </authorList>
    </citation>
    <scope>NUCLEOTIDE SEQUENCE [LARGE SCALE GENOMIC DNA]</scope>
    <source>
        <strain evidence="2 3">TH16</strain>
    </source>
</reference>
<dbReference type="InterPro" id="IPR029058">
    <property type="entry name" value="AB_hydrolase_fold"/>
</dbReference>
<dbReference type="OrthoDB" id="9798884at2"/>
<dbReference type="RefSeq" id="WP_102111484.1">
    <property type="nucleotide sequence ID" value="NZ_BMGN01000003.1"/>
</dbReference>
<dbReference type="Gene3D" id="3.40.50.1820">
    <property type="entry name" value="alpha/beta hydrolase"/>
    <property type="match status" value="1"/>
</dbReference>
<feature type="domain" description="Serine aminopeptidase S33" evidence="1">
    <location>
        <begin position="70"/>
        <end position="174"/>
    </location>
</feature>
<dbReference type="KEGG" id="ncb:C0V82_05645"/>
<proteinExistence type="predicted"/>
<name>A0A2K9N9E1_9PROT</name>
<dbReference type="Proteomes" id="UP000234752">
    <property type="component" value="Chromosome eg_1"/>
</dbReference>
<dbReference type="InterPro" id="IPR022742">
    <property type="entry name" value="Hydrolase_4"/>
</dbReference>
<gene>
    <name evidence="2" type="ORF">C0V82_05645</name>
</gene>
<dbReference type="SUPFAM" id="SSF53474">
    <property type="entry name" value="alpha/beta-Hydrolases"/>
    <property type="match status" value="1"/>
</dbReference>
<dbReference type="EMBL" id="CP025611">
    <property type="protein sequence ID" value="AUN29763.1"/>
    <property type="molecule type" value="Genomic_DNA"/>
</dbReference>
<evidence type="ECO:0000259" key="1">
    <source>
        <dbReference type="Pfam" id="PF12146"/>
    </source>
</evidence>
<organism evidence="2 3">
    <name type="scientific">Niveispirillum cyanobacteriorum</name>
    <dbReference type="NCBI Taxonomy" id="1612173"/>
    <lineage>
        <taxon>Bacteria</taxon>
        <taxon>Pseudomonadati</taxon>
        <taxon>Pseudomonadota</taxon>
        <taxon>Alphaproteobacteria</taxon>
        <taxon>Rhodospirillales</taxon>
        <taxon>Azospirillaceae</taxon>
        <taxon>Niveispirillum</taxon>
    </lineage>
</organism>
<evidence type="ECO:0000313" key="3">
    <source>
        <dbReference type="Proteomes" id="UP000234752"/>
    </source>
</evidence>